<reference evidence="2 3" key="1">
    <citation type="submission" date="2018-06" db="EMBL/GenBank/DDBJ databases">
        <authorList>
            <consortium name="Pathogen Informatics"/>
            <person name="Doyle S."/>
        </authorList>
    </citation>
    <scope>NUCLEOTIDE SEQUENCE [LARGE SCALE GENOMIC DNA]</scope>
    <source>
        <strain evidence="2 3">NCTC1934</strain>
    </source>
</reference>
<dbReference type="AlphaFoldDB" id="A0A378YAK0"/>
<organism evidence="2 3">
    <name type="scientific">Nocardia otitidiscaviarum</name>
    <dbReference type="NCBI Taxonomy" id="1823"/>
    <lineage>
        <taxon>Bacteria</taxon>
        <taxon>Bacillati</taxon>
        <taxon>Actinomycetota</taxon>
        <taxon>Actinomycetes</taxon>
        <taxon>Mycobacteriales</taxon>
        <taxon>Nocardiaceae</taxon>
        <taxon>Nocardia</taxon>
    </lineage>
</organism>
<accession>A0A378YAK0</accession>
<proteinExistence type="predicted"/>
<keyword evidence="3" id="KW-1185">Reference proteome</keyword>
<keyword evidence="1" id="KW-1133">Transmembrane helix</keyword>
<dbReference type="STRING" id="1406858.GCA_000710895_05646"/>
<keyword evidence="1" id="KW-0472">Membrane</keyword>
<protein>
    <submittedName>
        <fullName evidence="2">Uncharacterized protein</fullName>
    </submittedName>
</protein>
<dbReference type="Proteomes" id="UP000255467">
    <property type="component" value="Unassembled WGS sequence"/>
</dbReference>
<keyword evidence="1" id="KW-0812">Transmembrane</keyword>
<sequence>MLLGFGPMLFPLPRTNAAWFTGLFVAVVGFAVLVLLVVVGNCGAAGTGPLPDTSGSPPVTADCYPFCPATTGVVPPG</sequence>
<feature type="transmembrane region" description="Helical" evidence="1">
    <location>
        <begin position="17"/>
        <end position="39"/>
    </location>
</feature>
<dbReference type="EMBL" id="UGRY01000002">
    <property type="protein sequence ID" value="SUA73763.1"/>
    <property type="molecule type" value="Genomic_DNA"/>
</dbReference>
<evidence type="ECO:0000313" key="3">
    <source>
        <dbReference type="Proteomes" id="UP000255467"/>
    </source>
</evidence>
<evidence type="ECO:0000256" key="1">
    <source>
        <dbReference type="SAM" id="Phobius"/>
    </source>
</evidence>
<gene>
    <name evidence="2" type="ORF">NCTC1934_01210</name>
</gene>
<name>A0A378YAK0_9NOCA</name>
<evidence type="ECO:0000313" key="2">
    <source>
        <dbReference type="EMBL" id="SUA73763.1"/>
    </source>
</evidence>